<reference evidence="3" key="1">
    <citation type="journal article" date="2017" name="Nat. Commun.">
        <title>The North American bullfrog draft genome provides insight into hormonal regulation of long noncoding RNA.</title>
        <authorList>
            <person name="Hammond S.A."/>
            <person name="Warren R.L."/>
            <person name="Vandervalk B.P."/>
            <person name="Kucuk E."/>
            <person name="Khan H."/>
            <person name="Gibb E.A."/>
            <person name="Pandoh P."/>
            <person name="Kirk H."/>
            <person name="Zhao Y."/>
            <person name="Jones M."/>
            <person name="Mungall A.J."/>
            <person name="Coope R."/>
            <person name="Pleasance S."/>
            <person name="Moore R.A."/>
            <person name="Holt R.A."/>
            <person name="Round J.M."/>
            <person name="Ohora S."/>
            <person name="Walle B.V."/>
            <person name="Veldhoen N."/>
            <person name="Helbing C.C."/>
            <person name="Birol I."/>
        </authorList>
    </citation>
    <scope>NUCLEOTIDE SEQUENCE [LARGE SCALE GENOMIC DNA]</scope>
</reference>
<dbReference type="AlphaFoldDB" id="A0A2G9RKJ8"/>
<feature type="compositionally biased region" description="Basic and acidic residues" evidence="1">
    <location>
        <begin position="1"/>
        <end position="33"/>
    </location>
</feature>
<feature type="region of interest" description="Disordered" evidence="1">
    <location>
        <begin position="184"/>
        <end position="216"/>
    </location>
</feature>
<feature type="non-terminal residue" evidence="2">
    <location>
        <position position="216"/>
    </location>
</feature>
<proteinExistence type="predicted"/>
<dbReference type="Proteomes" id="UP000228934">
    <property type="component" value="Unassembled WGS sequence"/>
</dbReference>
<evidence type="ECO:0000313" key="3">
    <source>
        <dbReference type="Proteomes" id="UP000228934"/>
    </source>
</evidence>
<dbReference type="PANTHER" id="PTHR22909">
    <property type="entry name" value="GOLGI INTEGRAL MEMBRANE PROTEIN 4"/>
    <property type="match status" value="1"/>
</dbReference>
<gene>
    <name evidence="2" type="ORF">AB205_0137830</name>
</gene>
<keyword evidence="3" id="KW-1185">Reference proteome</keyword>
<dbReference type="PANTHER" id="PTHR22909:SF22">
    <property type="entry name" value="GOLGI INTEGRAL MEMBRANE PROTEIN 4"/>
    <property type="match status" value="1"/>
</dbReference>
<sequence>TQQEHEKITHSKNVNEEAEHQDTERPELHKGQEDNGPPQETGPATEHPVEVEEEHKKELEEEEMEQVGKPERLVEEQDQVQEEQEQHRQLEDEHRGAGNEEEEEREEDTNMFQEHEKRDQTIKPEIRFKSAYEERIEQQKLAAQQEAQSRYLKDHQNLLHQHILQQQQMHNNDLDAERQNKLKEITKREHEQYDNIDHDIVQGEEEQHLQEEGGGM</sequence>
<feature type="compositionally biased region" description="Basic and acidic residues" evidence="1">
    <location>
        <begin position="66"/>
        <end position="75"/>
    </location>
</feature>
<accession>A0A2G9RKJ8</accession>
<dbReference type="EMBL" id="KV942288">
    <property type="protein sequence ID" value="PIO28285.1"/>
    <property type="molecule type" value="Genomic_DNA"/>
</dbReference>
<protein>
    <recommendedName>
        <fullName evidence="4">Golgi integral membrane protein 4</fullName>
    </recommendedName>
</protein>
<evidence type="ECO:0000313" key="2">
    <source>
        <dbReference type="EMBL" id="PIO28285.1"/>
    </source>
</evidence>
<feature type="compositionally biased region" description="Basic and acidic residues" evidence="1">
    <location>
        <begin position="47"/>
        <end position="59"/>
    </location>
</feature>
<name>A0A2G9RKJ8_AQUCT</name>
<feature type="region of interest" description="Disordered" evidence="1">
    <location>
        <begin position="1"/>
        <end position="125"/>
    </location>
</feature>
<evidence type="ECO:0000256" key="1">
    <source>
        <dbReference type="SAM" id="MobiDB-lite"/>
    </source>
</evidence>
<feature type="non-terminal residue" evidence="2">
    <location>
        <position position="1"/>
    </location>
</feature>
<dbReference type="OrthoDB" id="6288648at2759"/>
<feature type="compositionally biased region" description="Basic and acidic residues" evidence="1">
    <location>
        <begin position="84"/>
        <end position="98"/>
    </location>
</feature>
<organism evidence="2 3">
    <name type="scientific">Aquarana catesbeiana</name>
    <name type="common">American bullfrog</name>
    <name type="synonym">Rana catesbeiana</name>
    <dbReference type="NCBI Taxonomy" id="8400"/>
    <lineage>
        <taxon>Eukaryota</taxon>
        <taxon>Metazoa</taxon>
        <taxon>Chordata</taxon>
        <taxon>Craniata</taxon>
        <taxon>Vertebrata</taxon>
        <taxon>Euteleostomi</taxon>
        <taxon>Amphibia</taxon>
        <taxon>Batrachia</taxon>
        <taxon>Anura</taxon>
        <taxon>Neobatrachia</taxon>
        <taxon>Ranoidea</taxon>
        <taxon>Ranidae</taxon>
        <taxon>Aquarana</taxon>
    </lineage>
</organism>
<dbReference type="GO" id="GO:0000139">
    <property type="term" value="C:Golgi membrane"/>
    <property type="evidence" value="ECO:0007669"/>
    <property type="project" value="InterPro"/>
</dbReference>
<feature type="compositionally biased region" description="Acidic residues" evidence="1">
    <location>
        <begin position="99"/>
        <end position="109"/>
    </location>
</feature>
<evidence type="ECO:0008006" key="4">
    <source>
        <dbReference type="Google" id="ProtNLM"/>
    </source>
</evidence>
<dbReference type="InterPro" id="IPR042336">
    <property type="entry name" value="GOLIM4"/>
</dbReference>
<feature type="compositionally biased region" description="Basic and acidic residues" evidence="1">
    <location>
        <begin position="113"/>
        <end position="125"/>
    </location>
</feature>